<comment type="caution">
    <text evidence="1">The sequence shown here is derived from an EMBL/GenBank/DDBJ whole genome shotgun (WGS) entry which is preliminary data.</text>
</comment>
<dbReference type="SUPFAM" id="SSF53335">
    <property type="entry name" value="S-adenosyl-L-methionine-dependent methyltransferases"/>
    <property type="match status" value="1"/>
</dbReference>
<dbReference type="RefSeq" id="WP_068723404.1">
    <property type="nucleotide sequence ID" value="NZ_LSKU01000001.1"/>
</dbReference>
<keyword evidence="2" id="KW-1185">Reference proteome</keyword>
<dbReference type="PANTHER" id="PTHR38451">
    <property type="entry name" value="TRNA (ADENINE(22)-N(1))-METHYLTRANSFERASE"/>
    <property type="match status" value="1"/>
</dbReference>
<dbReference type="InterPro" id="IPR006901">
    <property type="entry name" value="TrmK"/>
</dbReference>
<dbReference type="InterPro" id="IPR029063">
    <property type="entry name" value="SAM-dependent_MTases_sf"/>
</dbReference>
<reference evidence="1 2" key="1">
    <citation type="submission" date="2016-02" db="EMBL/GenBank/DDBJ databases">
        <title>Draft Genome for Tepidibacillus decaturensis nov. sp. Strain Z9, an Anaerobic, Moderately Thermophilic and Heterotrophic Bacterium from Deep Subsurface of the Illinois Basin, USA.</title>
        <authorList>
            <person name="Dong Y."/>
            <person name="Chang J.Y."/>
            <person name="Sanford R."/>
            <person name="Fouke B.W."/>
        </authorList>
    </citation>
    <scope>NUCLEOTIDE SEQUENCE [LARGE SCALE GENOMIC DNA]</scope>
    <source>
        <strain evidence="1 2">Z9</strain>
    </source>
</reference>
<evidence type="ECO:0000313" key="1">
    <source>
        <dbReference type="EMBL" id="KXG43196.1"/>
    </source>
</evidence>
<dbReference type="Gene3D" id="1.10.287.1890">
    <property type="match status" value="1"/>
</dbReference>
<organism evidence="1 2">
    <name type="scientific">Tepidibacillus decaturensis</name>
    <dbReference type="NCBI Taxonomy" id="1413211"/>
    <lineage>
        <taxon>Bacteria</taxon>
        <taxon>Bacillati</taxon>
        <taxon>Bacillota</taxon>
        <taxon>Bacilli</taxon>
        <taxon>Bacillales</taxon>
        <taxon>Bacillaceae</taxon>
        <taxon>Tepidibacillus</taxon>
    </lineage>
</organism>
<dbReference type="Gene3D" id="3.40.50.150">
    <property type="entry name" value="Vaccinia Virus protein VP39"/>
    <property type="match status" value="1"/>
</dbReference>
<proteinExistence type="predicted"/>
<dbReference type="AlphaFoldDB" id="A0A135L2J1"/>
<dbReference type="OrthoDB" id="5881184at2"/>
<dbReference type="GO" id="GO:0160105">
    <property type="term" value="F:tRNA (adenine(22)-N1)-methyltransferase activity"/>
    <property type="evidence" value="ECO:0007669"/>
    <property type="project" value="InterPro"/>
</dbReference>
<dbReference type="Pfam" id="PF04816">
    <property type="entry name" value="TrmK"/>
    <property type="match status" value="1"/>
</dbReference>
<protein>
    <recommendedName>
        <fullName evidence="3">SAM-dependent methyltransferase</fullName>
    </recommendedName>
</protein>
<gene>
    <name evidence="1" type="ORF">U473_03565</name>
</gene>
<sequence length="250" mass="28753">MESIQLSERLLMIAQNIPVGKRVADIGSDHALLPSYLILNEISPFVIAGEVNEGPYQAAKRQIESLGLEDKVSVRKGNGLQVIEPNEVQVVTIAGMGGSLISQILEQGKEKIDQLERFILQPNVGVDQVRRWLDQHNWDLIAEEILEEGEKIYEIIVAEKRRGMEDPVYRSEKWSKDELYRLGPILVKKQSEVLIKKWMIELTKVEYILEQIKNSKNEQEKSIKEMQLNHEQKWLKGVIQCLQKDKPLFS</sequence>
<name>A0A135L2J1_9BACI</name>
<accession>A0A135L2J1</accession>
<dbReference type="EMBL" id="LSKU01000001">
    <property type="protein sequence ID" value="KXG43196.1"/>
    <property type="molecule type" value="Genomic_DNA"/>
</dbReference>
<dbReference type="STRING" id="1413211.U473_03565"/>
<evidence type="ECO:0000313" key="2">
    <source>
        <dbReference type="Proteomes" id="UP000070352"/>
    </source>
</evidence>
<evidence type="ECO:0008006" key="3">
    <source>
        <dbReference type="Google" id="ProtNLM"/>
    </source>
</evidence>
<dbReference type="PANTHER" id="PTHR38451:SF1">
    <property type="entry name" value="TRNA (ADENINE(22)-N(1))-METHYLTRANSFERASE"/>
    <property type="match status" value="1"/>
</dbReference>
<dbReference type="PIRSF" id="PIRSF018637">
    <property type="entry name" value="TrmK"/>
    <property type="match status" value="1"/>
</dbReference>
<dbReference type="Proteomes" id="UP000070352">
    <property type="component" value="Unassembled WGS sequence"/>
</dbReference>